<proteinExistence type="predicted"/>
<evidence type="ECO:0000313" key="2">
    <source>
        <dbReference type="EMBL" id="MBW0592403.1"/>
    </source>
</evidence>
<evidence type="ECO:0000259" key="1">
    <source>
        <dbReference type="Pfam" id="PF07727"/>
    </source>
</evidence>
<gene>
    <name evidence="2" type="ORF">O181_132118</name>
</gene>
<reference evidence="2" key="1">
    <citation type="submission" date="2021-03" db="EMBL/GenBank/DDBJ databases">
        <title>Draft genome sequence of rust myrtle Austropuccinia psidii MF-1, a brazilian biotype.</title>
        <authorList>
            <person name="Quecine M.C."/>
            <person name="Pachon D.M.R."/>
            <person name="Bonatelli M.L."/>
            <person name="Correr F.H."/>
            <person name="Franceschini L.M."/>
            <person name="Leite T.F."/>
            <person name="Margarido G.R.A."/>
            <person name="Almeida C.A."/>
            <person name="Ferrarezi J.A."/>
            <person name="Labate C.A."/>
        </authorList>
    </citation>
    <scope>NUCLEOTIDE SEQUENCE</scope>
    <source>
        <strain evidence="2">MF-1</strain>
    </source>
</reference>
<dbReference type="OrthoDB" id="4924025at2759"/>
<protein>
    <recommendedName>
        <fullName evidence="1">Reverse transcriptase Ty1/copia-type domain-containing protein</fullName>
    </recommendedName>
</protein>
<dbReference type="AlphaFoldDB" id="A0A9Q3L391"/>
<comment type="caution">
    <text evidence="2">The sequence shown here is derived from an EMBL/GenBank/DDBJ whole genome shotgun (WGS) entry which is preliminary data.</text>
</comment>
<sequence>IEGLDYLSTFSPTGRISSLRVLISHAAAHGFQFHQMDVRSAFLNAPLDKDLTLKILDVISKDSNTKVLRLHKAIYGLKQAPLAWYNYLSKWLKKTGFVVAVSDPCVFVRRGVNSVWIYVHVDDLAIFGPDIANFKAEIKKAFDMKDLGEAGLLLGVKVMPINNGFTLSQEHYINTLA</sequence>
<name>A0A9Q3L391_9BASI</name>
<dbReference type="EMBL" id="AVOT02148124">
    <property type="protein sequence ID" value="MBW0592403.1"/>
    <property type="molecule type" value="Genomic_DNA"/>
</dbReference>
<organism evidence="2 3">
    <name type="scientific">Austropuccinia psidii MF-1</name>
    <dbReference type="NCBI Taxonomy" id="1389203"/>
    <lineage>
        <taxon>Eukaryota</taxon>
        <taxon>Fungi</taxon>
        <taxon>Dikarya</taxon>
        <taxon>Basidiomycota</taxon>
        <taxon>Pucciniomycotina</taxon>
        <taxon>Pucciniomycetes</taxon>
        <taxon>Pucciniales</taxon>
        <taxon>Sphaerophragmiaceae</taxon>
        <taxon>Austropuccinia</taxon>
    </lineage>
</organism>
<feature type="non-terminal residue" evidence="2">
    <location>
        <position position="1"/>
    </location>
</feature>
<keyword evidence="3" id="KW-1185">Reference proteome</keyword>
<feature type="domain" description="Reverse transcriptase Ty1/copia-type" evidence="1">
    <location>
        <begin position="2"/>
        <end position="175"/>
    </location>
</feature>
<evidence type="ECO:0000313" key="3">
    <source>
        <dbReference type="Proteomes" id="UP000765509"/>
    </source>
</evidence>
<dbReference type="Proteomes" id="UP000765509">
    <property type="component" value="Unassembled WGS sequence"/>
</dbReference>
<accession>A0A9Q3L391</accession>
<dbReference type="SUPFAM" id="SSF56672">
    <property type="entry name" value="DNA/RNA polymerases"/>
    <property type="match status" value="1"/>
</dbReference>
<dbReference type="InterPro" id="IPR013103">
    <property type="entry name" value="RVT_2"/>
</dbReference>
<dbReference type="Pfam" id="PF07727">
    <property type="entry name" value="RVT_2"/>
    <property type="match status" value="1"/>
</dbReference>
<dbReference type="InterPro" id="IPR043502">
    <property type="entry name" value="DNA/RNA_pol_sf"/>
</dbReference>